<proteinExistence type="predicted"/>
<name>A0A2T8KP25_9POAL</name>
<gene>
    <name evidence="3" type="ORF">PAHAL_2G132500</name>
</gene>
<evidence type="ECO:0000256" key="1">
    <source>
        <dbReference type="SAM" id="MobiDB-lite"/>
    </source>
</evidence>
<feature type="region of interest" description="Disordered" evidence="1">
    <location>
        <begin position="1"/>
        <end position="38"/>
    </location>
</feature>
<accession>A0A2T8KP25</accession>
<dbReference type="Proteomes" id="UP000243499">
    <property type="component" value="Chromosome 2"/>
</dbReference>
<reference evidence="3" key="1">
    <citation type="submission" date="2018-04" db="EMBL/GenBank/DDBJ databases">
        <title>WGS assembly of Panicum hallii.</title>
        <authorList>
            <person name="Lovell J."/>
            <person name="Jenkins J."/>
            <person name="Lowry D."/>
            <person name="Mamidi S."/>
            <person name="Sreedasyam A."/>
            <person name="Weng X."/>
            <person name="Barry K."/>
            <person name="Bonette J."/>
            <person name="Campitelli B."/>
            <person name="Daum C."/>
            <person name="Gordon S."/>
            <person name="Gould B."/>
            <person name="Lipzen A."/>
            <person name="Macqueen A."/>
            <person name="Palacio-Mejia J."/>
            <person name="Plott C."/>
            <person name="Shakirov E."/>
            <person name="Shu S."/>
            <person name="Yoshinaga Y."/>
            <person name="Zane M."/>
            <person name="Rokhsar D."/>
            <person name="Grimwood J."/>
            <person name="Schmutz J."/>
            <person name="Juenger T."/>
        </authorList>
    </citation>
    <scope>NUCLEOTIDE SEQUENCE [LARGE SCALE GENOMIC DNA]</scope>
    <source>
        <strain evidence="3">FIL2</strain>
    </source>
</reference>
<protein>
    <recommendedName>
        <fullName evidence="2">Myb/SANT-like domain-containing protein</fullName>
    </recommendedName>
</protein>
<feature type="region of interest" description="Disordered" evidence="1">
    <location>
        <begin position="232"/>
        <end position="296"/>
    </location>
</feature>
<evidence type="ECO:0000259" key="2">
    <source>
        <dbReference type="Pfam" id="PF12776"/>
    </source>
</evidence>
<dbReference type="AlphaFoldDB" id="A0A2T8KP25"/>
<evidence type="ECO:0000313" key="3">
    <source>
        <dbReference type="EMBL" id="PVH63889.1"/>
    </source>
</evidence>
<feature type="compositionally biased region" description="Polar residues" evidence="1">
    <location>
        <begin position="19"/>
        <end position="36"/>
    </location>
</feature>
<dbReference type="Pfam" id="PF12776">
    <property type="entry name" value="Myb_DNA-bind_3"/>
    <property type="match status" value="1"/>
</dbReference>
<sequence>MNRLRKSRSSSGVAGLGAQSGTDGVASQSNPASGSLPSFPAFGVPSGHGFRPAYAAAGVPPAGGFIPTYPTGPSSTAPSAGEAPTASYGGRNRRPPIAPSSIGVGMDNDMELPDASTAFWSDERTRIVCDIFAEEVLIGNGSSTHLNKAGYNNVIQKFKTATGLEYTRKQFKNKWERLKSDHSIWKQLKKISKQILVCLQEIKGSGRFKTRGLQSEEKLEIMFENLHNTGEDHWCASSGVPPSQSYQPSEEEEEEEEEEDNSESDPGTPTSGAKRRNRLSENSRGKQPKTSKGSWLLGEVERMVEMNERTTRSCESIARSVKEKVQSVCSIQAVMALVKDCGAVPGTNEHFIATTIFTKKVEREMFMTLENREERFEWLSKKYEWMAKH</sequence>
<dbReference type="EMBL" id="CM008047">
    <property type="protein sequence ID" value="PVH63889.1"/>
    <property type="molecule type" value="Genomic_DNA"/>
</dbReference>
<feature type="domain" description="Myb/SANT-like" evidence="2">
    <location>
        <begin position="120"/>
        <end position="191"/>
    </location>
</feature>
<dbReference type="InterPro" id="IPR024752">
    <property type="entry name" value="Myb/SANT-like_dom"/>
</dbReference>
<organism evidence="3">
    <name type="scientific">Panicum hallii</name>
    <dbReference type="NCBI Taxonomy" id="206008"/>
    <lineage>
        <taxon>Eukaryota</taxon>
        <taxon>Viridiplantae</taxon>
        <taxon>Streptophyta</taxon>
        <taxon>Embryophyta</taxon>
        <taxon>Tracheophyta</taxon>
        <taxon>Spermatophyta</taxon>
        <taxon>Magnoliopsida</taxon>
        <taxon>Liliopsida</taxon>
        <taxon>Poales</taxon>
        <taxon>Poaceae</taxon>
        <taxon>PACMAD clade</taxon>
        <taxon>Panicoideae</taxon>
        <taxon>Panicodae</taxon>
        <taxon>Paniceae</taxon>
        <taxon>Panicinae</taxon>
        <taxon>Panicum</taxon>
        <taxon>Panicum sect. Panicum</taxon>
    </lineage>
</organism>
<dbReference type="Gramene" id="PVH63889">
    <property type="protein sequence ID" value="PVH63889"/>
    <property type="gene ID" value="PAHAL_2G132500"/>
</dbReference>
<dbReference type="PANTHER" id="PTHR47851">
    <property type="entry name" value="OS06G0588700 PROTEIN-RELATED"/>
    <property type="match status" value="1"/>
</dbReference>
<feature type="region of interest" description="Disordered" evidence="1">
    <location>
        <begin position="67"/>
        <end position="97"/>
    </location>
</feature>
<dbReference type="PANTHER" id="PTHR47851:SF1">
    <property type="entry name" value="OS06G0588700 PROTEIN"/>
    <property type="match status" value="1"/>
</dbReference>
<feature type="compositionally biased region" description="Acidic residues" evidence="1">
    <location>
        <begin position="249"/>
        <end position="263"/>
    </location>
</feature>